<evidence type="ECO:0000313" key="8">
    <source>
        <dbReference type="Proteomes" id="UP000272528"/>
    </source>
</evidence>
<feature type="transmembrane region" description="Helical" evidence="5">
    <location>
        <begin position="240"/>
        <end position="262"/>
    </location>
</feature>
<dbReference type="InterPro" id="IPR052902">
    <property type="entry name" value="ABC-2_transporter"/>
</dbReference>
<feature type="transmembrane region" description="Helical" evidence="5">
    <location>
        <begin position="154"/>
        <end position="177"/>
    </location>
</feature>
<evidence type="ECO:0000256" key="4">
    <source>
        <dbReference type="ARBA" id="ARBA00023136"/>
    </source>
</evidence>
<accession>A0A3Q8X5L9</accession>
<dbReference type="InterPro" id="IPR000412">
    <property type="entry name" value="ABC_2_transport"/>
</dbReference>
<organism evidence="7 8">
    <name type="scientific">Paenibacillus albus</name>
    <dbReference type="NCBI Taxonomy" id="2495582"/>
    <lineage>
        <taxon>Bacteria</taxon>
        <taxon>Bacillati</taxon>
        <taxon>Bacillota</taxon>
        <taxon>Bacilli</taxon>
        <taxon>Bacillales</taxon>
        <taxon>Paenibacillaceae</taxon>
        <taxon>Paenibacillus</taxon>
    </lineage>
</organism>
<comment type="subcellular location">
    <subcellularLocation>
        <location evidence="5">Cell membrane</location>
        <topology evidence="5">Multi-pass membrane protein</topology>
    </subcellularLocation>
    <subcellularLocation>
        <location evidence="1">Membrane</location>
        <topology evidence="1">Multi-pass membrane protein</topology>
    </subcellularLocation>
</comment>
<name>A0A3Q8X5L9_9BACL</name>
<feature type="domain" description="ABC transmembrane type-2" evidence="6">
    <location>
        <begin position="41"/>
        <end position="265"/>
    </location>
</feature>
<evidence type="ECO:0000259" key="6">
    <source>
        <dbReference type="PROSITE" id="PS51012"/>
    </source>
</evidence>
<feature type="transmembrane region" description="Helical" evidence="5">
    <location>
        <begin position="43"/>
        <end position="65"/>
    </location>
</feature>
<proteinExistence type="inferred from homology"/>
<reference evidence="8" key="1">
    <citation type="submission" date="2018-12" db="EMBL/GenBank/DDBJ databases">
        <title>Genome sequence of Peanibacillus sp.</title>
        <authorList>
            <person name="Subramani G."/>
            <person name="Srinivasan S."/>
            <person name="Kim M.K."/>
        </authorList>
    </citation>
    <scope>NUCLEOTIDE SEQUENCE [LARGE SCALE GENOMIC DNA]</scope>
    <source>
        <strain evidence="8">18JY67-1</strain>
    </source>
</reference>
<feature type="transmembrane region" description="Helical" evidence="5">
    <location>
        <begin position="72"/>
        <end position="94"/>
    </location>
</feature>
<evidence type="ECO:0000313" key="7">
    <source>
        <dbReference type="EMBL" id="AZN41027.1"/>
    </source>
</evidence>
<evidence type="ECO:0000256" key="2">
    <source>
        <dbReference type="ARBA" id="ARBA00022692"/>
    </source>
</evidence>
<dbReference type="InterPro" id="IPR013525">
    <property type="entry name" value="ABC2_TM"/>
</dbReference>
<sequence>MKSAAEAKLQPIERSSIAPSPARIWTELSILFRIQFAIIRDTWVWVVLMATMFPLTTLLFMRFFIENPTKEAMIQIIAGNMIFGLLVMGLNAMAQEISWQKHDGHFTFYASLPIAKLNFVIAILLRGLMSTVPSFVLLALFGQWMYDIQFHFSWALPLVAILALASVVGIGVCMGFWSPNHQLTNMLAQALMMLITFLSPVMVSIDQLPLPIQWISYLLPTTYAAEALRGSMLIGWTHDVMINCIVLLGFAVVSISATLKLANWRISK</sequence>
<feature type="transmembrane region" description="Helical" evidence="5">
    <location>
        <begin position="114"/>
        <end position="142"/>
    </location>
</feature>
<dbReference type="InterPro" id="IPR047817">
    <property type="entry name" value="ABC2_TM_bact-type"/>
</dbReference>
<keyword evidence="2 5" id="KW-0812">Transmembrane</keyword>
<dbReference type="GO" id="GO:0043190">
    <property type="term" value="C:ATP-binding cassette (ABC) transporter complex"/>
    <property type="evidence" value="ECO:0007669"/>
    <property type="project" value="InterPro"/>
</dbReference>
<comment type="similarity">
    <text evidence="5">Belongs to the ABC-2 integral membrane protein family.</text>
</comment>
<dbReference type="PANTHER" id="PTHR43027:SF2">
    <property type="entry name" value="TRANSPORT PERMEASE PROTEIN"/>
    <property type="match status" value="1"/>
</dbReference>
<keyword evidence="3 5" id="KW-1133">Transmembrane helix</keyword>
<feature type="transmembrane region" description="Helical" evidence="5">
    <location>
        <begin position="183"/>
        <end position="203"/>
    </location>
</feature>
<keyword evidence="5" id="KW-1003">Cell membrane</keyword>
<evidence type="ECO:0000256" key="1">
    <source>
        <dbReference type="ARBA" id="ARBA00004141"/>
    </source>
</evidence>
<keyword evidence="4 5" id="KW-0472">Membrane</keyword>
<dbReference type="Pfam" id="PF01061">
    <property type="entry name" value="ABC2_membrane"/>
    <property type="match status" value="1"/>
</dbReference>
<dbReference type="RefSeq" id="WP_126016685.1">
    <property type="nucleotide sequence ID" value="NZ_CP034437.1"/>
</dbReference>
<dbReference type="EMBL" id="CP034437">
    <property type="protein sequence ID" value="AZN41027.1"/>
    <property type="molecule type" value="Genomic_DNA"/>
</dbReference>
<dbReference type="KEGG" id="palb:EJC50_16155"/>
<dbReference type="OrthoDB" id="163141at2"/>
<dbReference type="GO" id="GO:0140359">
    <property type="term" value="F:ABC-type transporter activity"/>
    <property type="evidence" value="ECO:0007669"/>
    <property type="project" value="InterPro"/>
</dbReference>
<dbReference type="PIRSF" id="PIRSF006648">
    <property type="entry name" value="DrrB"/>
    <property type="match status" value="1"/>
</dbReference>
<evidence type="ECO:0000256" key="5">
    <source>
        <dbReference type="RuleBase" id="RU361157"/>
    </source>
</evidence>
<dbReference type="Proteomes" id="UP000272528">
    <property type="component" value="Chromosome"/>
</dbReference>
<dbReference type="AlphaFoldDB" id="A0A3Q8X5L9"/>
<keyword evidence="8" id="KW-1185">Reference proteome</keyword>
<dbReference type="PANTHER" id="PTHR43027">
    <property type="entry name" value="DOXORUBICIN RESISTANCE ABC TRANSPORTER PERMEASE PROTEIN DRRC-RELATED"/>
    <property type="match status" value="1"/>
</dbReference>
<evidence type="ECO:0000256" key="3">
    <source>
        <dbReference type="ARBA" id="ARBA00022989"/>
    </source>
</evidence>
<dbReference type="PROSITE" id="PS51012">
    <property type="entry name" value="ABC_TM2"/>
    <property type="match status" value="1"/>
</dbReference>
<protein>
    <recommendedName>
        <fullName evidence="5">Transport permease protein</fullName>
    </recommendedName>
</protein>
<gene>
    <name evidence="7" type="ORF">EJC50_16155</name>
</gene>
<keyword evidence="5" id="KW-0813">Transport</keyword>